<evidence type="ECO:0000313" key="2">
    <source>
        <dbReference type="EMBL" id="SPJ80073.1"/>
    </source>
</evidence>
<reference evidence="2" key="1">
    <citation type="submission" date="2018-03" db="EMBL/GenBank/DDBJ databases">
        <authorList>
            <person name="Guldener U."/>
        </authorList>
    </citation>
    <scope>NUCLEOTIDE SEQUENCE</scope>
</reference>
<keyword evidence="3" id="KW-1185">Reference proteome</keyword>
<gene>
    <name evidence="2" type="ORF">FTOL_08465</name>
</gene>
<accession>A0AAE8MDN4</accession>
<dbReference type="EMBL" id="ONZP01000296">
    <property type="protein sequence ID" value="SPJ80073.1"/>
    <property type="molecule type" value="Genomic_DNA"/>
</dbReference>
<feature type="region of interest" description="Disordered" evidence="1">
    <location>
        <begin position="14"/>
        <end position="36"/>
    </location>
</feature>
<dbReference type="AlphaFoldDB" id="A0AAE8MDN4"/>
<organism evidence="2 3">
    <name type="scientific">Fusarium torulosum</name>
    <dbReference type="NCBI Taxonomy" id="33205"/>
    <lineage>
        <taxon>Eukaryota</taxon>
        <taxon>Fungi</taxon>
        <taxon>Dikarya</taxon>
        <taxon>Ascomycota</taxon>
        <taxon>Pezizomycotina</taxon>
        <taxon>Sordariomycetes</taxon>
        <taxon>Hypocreomycetidae</taxon>
        <taxon>Hypocreales</taxon>
        <taxon>Nectriaceae</taxon>
        <taxon>Fusarium</taxon>
    </lineage>
</organism>
<feature type="compositionally biased region" description="Basic and acidic residues" evidence="1">
    <location>
        <begin position="14"/>
        <end position="23"/>
    </location>
</feature>
<proteinExistence type="predicted"/>
<evidence type="ECO:0000256" key="1">
    <source>
        <dbReference type="SAM" id="MobiDB-lite"/>
    </source>
</evidence>
<name>A0AAE8MDN4_9HYPO</name>
<evidence type="ECO:0000313" key="3">
    <source>
        <dbReference type="Proteomes" id="UP001187734"/>
    </source>
</evidence>
<dbReference type="Proteomes" id="UP001187734">
    <property type="component" value="Unassembled WGS sequence"/>
</dbReference>
<sequence>MWWNVQRHKLPRMEDHKVHEKARSVNANGGKEDLGRGLVPTVSSWVNLRT</sequence>
<comment type="caution">
    <text evidence="2">The sequence shown here is derived from an EMBL/GenBank/DDBJ whole genome shotgun (WGS) entry which is preliminary data.</text>
</comment>
<protein>
    <submittedName>
        <fullName evidence="2">Uncharacterized protein</fullName>
    </submittedName>
</protein>